<sequence length="46" mass="5474">VSEDRHCGLDRCRAECGGMQHRSGCSSRRQFRCELHREHDRRPHLL</sequence>
<dbReference type="AlphaFoldDB" id="A0A6J4SW57"/>
<dbReference type="EMBL" id="CADCVY010000078">
    <property type="protein sequence ID" value="CAA9507019.1"/>
    <property type="molecule type" value="Genomic_DNA"/>
</dbReference>
<proteinExistence type="predicted"/>
<name>A0A6J4SW57_9SPHN</name>
<feature type="non-terminal residue" evidence="1">
    <location>
        <position position="1"/>
    </location>
</feature>
<organism evidence="1">
    <name type="scientific">uncultured Sphingomonas sp</name>
    <dbReference type="NCBI Taxonomy" id="158754"/>
    <lineage>
        <taxon>Bacteria</taxon>
        <taxon>Pseudomonadati</taxon>
        <taxon>Pseudomonadota</taxon>
        <taxon>Alphaproteobacteria</taxon>
        <taxon>Sphingomonadales</taxon>
        <taxon>Sphingomonadaceae</taxon>
        <taxon>Sphingomonas</taxon>
        <taxon>environmental samples</taxon>
    </lineage>
</organism>
<accession>A0A6J4SW57</accession>
<gene>
    <name evidence="1" type="ORF">AVDCRST_MAG44-1131</name>
</gene>
<reference evidence="1" key="1">
    <citation type="submission" date="2020-02" db="EMBL/GenBank/DDBJ databases">
        <authorList>
            <person name="Meier V. D."/>
        </authorList>
    </citation>
    <scope>NUCLEOTIDE SEQUENCE</scope>
    <source>
        <strain evidence="1">AVDCRST_MAG44</strain>
    </source>
</reference>
<feature type="non-terminal residue" evidence="1">
    <location>
        <position position="46"/>
    </location>
</feature>
<evidence type="ECO:0000313" key="1">
    <source>
        <dbReference type="EMBL" id="CAA9507019.1"/>
    </source>
</evidence>
<protein>
    <submittedName>
        <fullName evidence="1">Uncharacterized protein</fullName>
    </submittedName>
</protein>